<evidence type="ECO:0000313" key="5">
    <source>
        <dbReference type="Proteomes" id="UP001201812"/>
    </source>
</evidence>
<evidence type="ECO:0000256" key="2">
    <source>
        <dbReference type="SAM" id="SignalP"/>
    </source>
</evidence>
<organism evidence="4 5">
    <name type="scientific">Ditylenchus destructor</name>
    <dbReference type="NCBI Taxonomy" id="166010"/>
    <lineage>
        <taxon>Eukaryota</taxon>
        <taxon>Metazoa</taxon>
        <taxon>Ecdysozoa</taxon>
        <taxon>Nematoda</taxon>
        <taxon>Chromadorea</taxon>
        <taxon>Rhabditida</taxon>
        <taxon>Tylenchina</taxon>
        <taxon>Tylenchomorpha</taxon>
        <taxon>Sphaerularioidea</taxon>
        <taxon>Anguinidae</taxon>
        <taxon>Anguininae</taxon>
        <taxon>Ditylenchus</taxon>
    </lineage>
</organism>
<dbReference type="AlphaFoldDB" id="A0AAD4N0Y0"/>
<dbReference type="GO" id="GO:0004190">
    <property type="term" value="F:aspartic-type endopeptidase activity"/>
    <property type="evidence" value="ECO:0007669"/>
    <property type="project" value="InterPro"/>
</dbReference>
<feature type="signal peptide" evidence="2">
    <location>
        <begin position="1"/>
        <end position="27"/>
    </location>
</feature>
<comment type="similarity">
    <text evidence="1">Belongs to the peptidase A1 family.</text>
</comment>
<keyword evidence="2" id="KW-0732">Signal</keyword>
<dbReference type="InterPro" id="IPR021109">
    <property type="entry name" value="Peptidase_aspartic_dom_sf"/>
</dbReference>
<evidence type="ECO:0000313" key="4">
    <source>
        <dbReference type="EMBL" id="KAI1707686.1"/>
    </source>
</evidence>
<dbReference type="PANTHER" id="PTHR47966:SF8">
    <property type="entry name" value="ASPARTIC PROTEASE 1-RELATED"/>
    <property type="match status" value="1"/>
</dbReference>
<proteinExistence type="inferred from homology"/>
<protein>
    <submittedName>
        <fullName evidence="4">Eukaryotic aspartyl protease domain-containing protein</fullName>
    </submittedName>
</protein>
<dbReference type="PANTHER" id="PTHR47966">
    <property type="entry name" value="BETA-SITE APP-CLEAVING ENZYME, ISOFORM A-RELATED"/>
    <property type="match status" value="1"/>
</dbReference>
<dbReference type="PROSITE" id="PS51767">
    <property type="entry name" value="PEPTIDASE_A1"/>
    <property type="match status" value="1"/>
</dbReference>
<dbReference type="SUPFAM" id="SSF50630">
    <property type="entry name" value="Acid proteases"/>
    <property type="match status" value="1"/>
</dbReference>
<feature type="chain" id="PRO_5042231179" evidence="2">
    <location>
        <begin position="28"/>
        <end position="437"/>
    </location>
</feature>
<dbReference type="CDD" id="cd05471">
    <property type="entry name" value="pepsin_like"/>
    <property type="match status" value="1"/>
</dbReference>
<keyword evidence="4" id="KW-0645">Protease</keyword>
<keyword evidence="4" id="KW-0378">Hydrolase</keyword>
<feature type="domain" description="Peptidase A1" evidence="3">
    <location>
        <begin position="78"/>
        <end position="416"/>
    </location>
</feature>
<evidence type="ECO:0000259" key="3">
    <source>
        <dbReference type="PROSITE" id="PS51767"/>
    </source>
</evidence>
<dbReference type="GO" id="GO:0006508">
    <property type="term" value="P:proteolysis"/>
    <property type="evidence" value="ECO:0007669"/>
    <property type="project" value="UniProtKB-KW"/>
</dbReference>
<dbReference type="Proteomes" id="UP001201812">
    <property type="component" value="Unassembled WGS sequence"/>
</dbReference>
<dbReference type="InterPro" id="IPR033121">
    <property type="entry name" value="PEPTIDASE_A1"/>
</dbReference>
<dbReference type="Pfam" id="PF00026">
    <property type="entry name" value="Asp"/>
    <property type="match status" value="1"/>
</dbReference>
<dbReference type="InterPro" id="IPR034164">
    <property type="entry name" value="Pepsin-like_dom"/>
</dbReference>
<dbReference type="Gene3D" id="2.40.70.10">
    <property type="entry name" value="Acid Proteases"/>
    <property type="match status" value="2"/>
</dbReference>
<accession>A0AAD4N0Y0</accession>
<dbReference type="EMBL" id="JAKKPZ010000039">
    <property type="protein sequence ID" value="KAI1707686.1"/>
    <property type="molecule type" value="Genomic_DNA"/>
</dbReference>
<dbReference type="GO" id="GO:0005764">
    <property type="term" value="C:lysosome"/>
    <property type="evidence" value="ECO:0007669"/>
    <property type="project" value="TreeGrafter"/>
</dbReference>
<gene>
    <name evidence="4" type="ORF">DdX_12239</name>
</gene>
<dbReference type="InterPro" id="IPR001461">
    <property type="entry name" value="Aspartic_peptidase_A1"/>
</dbReference>
<sequence>MLTKPLFITYCTLISIHLLLSVSKIESRIIQLKTKDHLLSKPEANTLIKSNLRSIPERYRSSLKTSGLLSLTEDYYLQRANISLGSPPQEVEIAVYLFDFAGVSVVNLTYGCVPTNMNDFDESLGKFREKYKNACKQNGFNSSASGTFKDLNRTFENEYGKAVMATEHFNFSGIPLNNLTFGLVTEYKAPIKDAPLGGYISLYPDVARSLQRMLGSVPSIWPALLDQLDRPIFTLWSNRSFGCSCENGGSLITLGGIDRQNCRGDWAYADQLDRNIAFHVESAEAEVNDQWTSLYLDATAVIIDYFDGMAASRNLLYLIGNTTNAVYDANLEKYFVDCQLRTAMRLVMLRIGTDKQALDLGGMELIAQDDSVGKCYLVVTAIVDSAYGQNLIWLGRRFLNNHCLAYNFELKQFGFNYIPHRIDDSDSSTGIRAFDYP</sequence>
<name>A0AAD4N0Y0_9BILA</name>
<keyword evidence="5" id="KW-1185">Reference proteome</keyword>
<reference evidence="4" key="1">
    <citation type="submission" date="2022-01" db="EMBL/GenBank/DDBJ databases">
        <title>Genome Sequence Resource for Two Populations of Ditylenchus destructor, the Migratory Endoparasitic Phytonematode.</title>
        <authorList>
            <person name="Zhang H."/>
            <person name="Lin R."/>
            <person name="Xie B."/>
        </authorList>
    </citation>
    <scope>NUCLEOTIDE SEQUENCE</scope>
    <source>
        <strain evidence="4">BazhouSP</strain>
    </source>
</reference>
<evidence type="ECO:0000256" key="1">
    <source>
        <dbReference type="ARBA" id="ARBA00007447"/>
    </source>
</evidence>
<comment type="caution">
    <text evidence="4">The sequence shown here is derived from an EMBL/GenBank/DDBJ whole genome shotgun (WGS) entry which is preliminary data.</text>
</comment>